<protein>
    <submittedName>
        <fullName evidence="2">Uncharacterized protein</fullName>
    </submittedName>
</protein>
<dbReference type="EMBL" id="BK015443">
    <property type="protein sequence ID" value="DAE06889.1"/>
    <property type="molecule type" value="Genomic_DNA"/>
</dbReference>
<sequence>MKPSFVFIIQTKGNKSTASSKERNAKMKRIAYIAVTTALTLGAFFVGKTCFPKTEIRTETVEIVPDGYVDTESEEFRNNYVDMRQVVDFTASENGLHLYMSDGSGYYWEK</sequence>
<feature type="transmembrane region" description="Helical" evidence="1">
    <location>
        <begin position="30"/>
        <end position="47"/>
    </location>
</feature>
<accession>A0A8S5PKE4</accession>
<keyword evidence="1" id="KW-0812">Transmembrane</keyword>
<organism evidence="2">
    <name type="scientific">Siphoviridae sp. ctL0q1</name>
    <dbReference type="NCBI Taxonomy" id="2825449"/>
    <lineage>
        <taxon>Viruses</taxon>
        <taxon>Duplodnaviria</taxon>
        <taxon>Heunggongvirae</taxon>
        <taxon>Uroviricota</taxon>
        <taxon>Caudoviricetes</taxon>
    </lineage>
</organism>
<keyword evidence="1" id="KW-0472">Membrane</keyword>
<name>A0A8S5PKE4_9CAUD</name>
<reference evidence="2" key="1">
    <citation type="journal article" date="2021" name="Proc. Natl. Acad. Sci. U.S.A.">
        <title>A Catalog of Tens of Thousands of Viruses from Human Metagenomes Reveals Hidden Associations with Chronic Diseases.</title>
        <authorList>
            <person name="Tisza M.J."/>
            <person name="Buck C.B."/>
        </authorList>
    </citation>
    <scope>NUCLEOTIDE SEQUENCE</scope>
    <source>
        <strain evidence="2">CtL0q1</strain>
    </source>
</reference>
<evidence type="ECO:0000313" key="2">
    <source>
        <dbReference type="EMBL" id="DAE06889.1"/>
    </source>
</evidence>
<evidence type="ECO:0000256" key="1">
    <source>
        <dbReference type="SAM" id="Phobius"/>
    </source>
</evidence>
<proteinExistence type="predicted"/>
<keyword evidence="1" id="KW-1133">Transmembrane helix</keyword>